<evidence type="ECO:0000313" key="2">
    <source>
        <dbReference type="EMBL" id="KAF5370997.1"/>
    </source>
</evidence>
<feature type="region of interest" description="Disordered" evidence="1">
    <location>
        <begin position="74"/>
        <end position="181"/>
    </location>
</feature>
<accession>A0A8H5GU65</accession>
<feature type="compositionally biased region" description="Basic and acidic residues" evidence="1">
    <location>
        <begin position="164"/>
        <end position="175"/>
    </location>
</feature>
<dbReference type="EMBL" id="JAACJP010000049">
    <property type="protein sequence ID" value="KAF5370997.1"/>
    <property type="molecule type" value="Genomic_DNA"/>
</dbReference>
<evidence type="ECO:0000313" key="3">
    <source>
        <dbReference type="Proteomes" id="UP000565441"/>
    </source>
</evidence>
<dbReference type="AlphaFoldDB" id="A0A8H5GU65"/>
<keyword evidence="3" id="KW-1185">Reference proteome</keyword>
<proteinExistence type="predicted"/>
<gene>
    <name evidence="2" type="ORF">D9615_010023</name>
</gene>
<dbReference type="Proteomes" id="UP000565441">
    <property type="component" value="Unassembled WGS sequence"/>
</dbReference>
<organism evidence="2 3">
    <name type="scientific">Tricholomella constricta</name>
    <dbReference type="NCBI Taxonomy" id="117010"/>
    <lineage>
        <taxon>Eukaryota</taxon>
        <taxon>Fungi</taxon>
        <taxon>Dikarya</taxon>
        <taxon>Basidiomycota</taxon>
        <taxon>Agaricomycotina</taxon>
        <taxon>Agaricomycetes</taxon>
        <taxon>Agaricomycetidae</taxon>
        <taxon>Agaricales</taxon>
        <taxon>Tricholomatineae</taxon>
        <taxon>Lyophyllaceae</taxon>
        <taxon>Tricholomella</taxon>
    </lineage>
</organism>
<feature type="compositionally biased region" description="Acidic residues" evidence="1">
    <location>
        <begin position="147"/>
        <end position="163"/>
    </location>
</feature>
<evidence type="ECO:0000256" key="1">
    <source>
        <dbReference type="SAM" id="MobiDB-lite"/>
    </source>
</evidence>
<protein>
    <submittedName>
        <fullName evidence="2">Uncharacterized protein</fullName>
    </submittedName>
</protein>
<comment type="caution">
    <text evidence="2">The sequence shown here is derived from an EMBL/GenBank/DDBJ whole genome shotgun (WGS) entry which is preliminary data.</text>
</comment>
<reference evidence="2 3" key="1">
    <citation type="journal article" date="2020" name="ISME J.">
        <title>Uncovering the hidden diversity of litter-decomposition mechanisms in mushroom-forming fungi.</title>
        <authorList>
            <person name="Floudas D."/>
            <person name="Bentzer J."/>
            <person name="Ahren D."/>
            <person name="Johansson T."/>
            <person name="Persson P."/>
            <person name="Tunlid A."/>
        </authorList>
    </citation>
    <scope>NUCLEOTIDE SEQUENCE [LARGE SCALE GENOMIC DNA]</scope>
    <source>
        <strain evidence="2 3">CBS 661.87</strain>
    </source>
</reference>
<sequence>MSINDEAAMNKLVNALLNTYDEDQDALVEMGFGGLTGDQRRTEVIRRIRQRSNVSGFTGTNVTRWAIELSRYRPIPPRVSEPPGGSTPDPLNILRHSGTTPATPPPMASGSGGGDADIKKEEEDATLVGSVSEGHRGEEVEGVGVGAEDEDEEYDTEDTESTEVDSRLSDPDWTPRTRKRH</sequence>
<name>A0A8H5GU65_9AGAR</name>